<accession>A0A085LQ06</accession>
<dbReference type="InterPro" id="IPR001064">
    <property type="entry name" value="Beta/gamma_crystallin"/>
</dbReference>
<evidence type="ECO:0000259" key="1">
    <source>
        <dbReference type="PROSITE" id="PS50915"/>
    </source>
</evidence>
<gene>
    <name evidence="2" type="ORF">M513_12040</name>
</gene>
<dbReference type="PROSITE" id="PS50915">
    <property type="entry name" value="CRYSTALLIN_BETA_GAMMA"/>
    <property type="match status" value="1"/>
</dbReference>
<reference evidence="2 3" key="1">
    <citation type="journal article" date="2014" name="Nat. Genet.">
        <title>Genome and transcriptome of the porcine whipworm Trichuris suis.</title>
        <authorList>
            <person name="Jex A.R."/>
            <person name="Nejsum P."/>
            <person name="Schwarz E.M."/>
            <person name="Hu L."/>
            <person name="Young N.D."/>
            <person name="Hall R.S."/>
            <person name="Korhonen P.K."/>
            <person name="Liao S."/>
            <person name="Thamsborg S."/>
            <person name="Xia J."/>
            <person name="Xu P."/>
            <person name="Wang S."/>
            <person name="Scheerlinck J.P."/>
            <person name="Hofmann A."/>
            <person name="Sternberg P.W."/>
            <person name="Wang J."/>
            <person name="Gasser R.B."/>
        </authorList>
    </citation>
    <scope>NUCLEOTIDE SEQUENCE [LARGE SCALE GENOMIC DNA]</scope>
    <source>
        <strain evidence="2">DCEP-RM93M</strain>
    </source>
</reference>
<evidence type="ECO:0000313" key="2">
    <source>
        <dbReference type="EMBL" id="KFD47052.1"/>
    </source>
</evidence>
<name>A0A085LQ06_9BILA</name>
<sequence>MPRTGFTSYSSCEFRYIELRRRRREKPRYGGPMYMCMYMGCSGLAVKVCDSIPYPRAGVGPTCTPTGVSLCDEPVGEINRSHHTGLWPVYRRPDFRGTTA</sequence>
<protein>
    <recommendedName>
        <fullName evidence="1">Beta/gamma crystallin 'Greek key' domain-containing protein</fullName>
    </recommendedName>
</protein>
<evidence type="ECO:0000313" key="3">
    <source>
        <dbReference type="Proteomes" id="UP000030764"/>
    </source>
</evidence>
<dbReference type="AlphaFoldDB" id="A0A085LQ06"/>
<dbReference type="EMBL" id="KL363341">
    <property type="protein sequence ID" value="KFD47052.1"/>
    <property type="molecule type" value="Genomic_DNA"/>
</dbReference>
<feature type="domain" description="Beta/gamma crystallin 'Greek key'" evidence="1">
    <location>
        <begin position="85"/>
        <end position="100"/>
    </location>
</feature>
<keyword evidence="3" id="KW-1185">Reference proteome</keyword>
<proteinExistence type="predicted"/>
<organism evidence="2 3">
    <name type="scientific">Trichuris suis</name>
    <name type="common">pig whipworm</name>
    <dbReference type="NCBI Taxonomy" id="68888"/>
    <lineage>
        <taxon>Eukaryota</taxon>
        <taxon>Metazoa</taxon>
        <taxon>Ecdysozoa</taxon>
        <taxon>Nematoda</taxon>
        <taxon>Enoplea</taxon>
        <taxon>Dorylaimia</taxon>
        <taxon>Trichinellida</taxon>
        <taxon>Trichuridae</taxon>
        <taxon>Trichuris</taxon>
    </lineage>
</organism>
<dbReference type="Proteomes" id="UP000030764">
    <property type="component" value="Unassembled WGS sequence"/>
</dbReference>